<organism evidence="2 3">
    <name type="scientific">Ramlibacter ginsenosidimutans</name>
    <dbReference type="NCBI Taxonomy" id="502333"/>
    <lineage>
        <taxon>Bacteria</taxon>
        <taxon>Pseudomonadati</taxon>
        <taxon>Pseudomonadota</taxon>
        <taxon>Betaproteobacteria</taxon>
        <taxon>Burkholderiales</taxon>
        <taxon>Comamonadaceae</taxon>
        <taxon>Ramlibacter</taxon>
    </lineage>
</organism>
<dbReference type="RefSeq" id="WP_201168406.1">
    <property type="nucleotide sequence ID" value="NZ_JAEPWM010000002.1"/>
</dbReference>
<dbReference type="Proteomes" id="UP000630528">
    <property type="component" value="Unassembled WGS sequence"/>
</dbReference>
<reference evidence="2" key="2">
    <citation type="submission" date="2021-01" db="EMBL/GenBank/DDBJ databases">
        <authorList>
            <person name="Kang M."/>
        </authorList>
    </citation>
    <scope>NUCLEOTIDE SEQUENCE</scope>
    <source>
        <strain evidence="2">KACC 17527</strain>
    </source>
</reference>
<accession>A0A934TRT0</accession>
<dbReference type="EMBL" id="JAEPWM010000002">
    <property type="protein sequence ID" value="MBK6006133.1"/>
    <property type="molecule type" value="Genomic_DNA"/>
</dbReference>
<proteinExistence type="predicted"/>
<feature type="compositionally biased region" description="Basic and acidic residues" evidence="1">
    <location>
        <begin position="15"/>
        <end position="31"/>
    </location>
</feature>
<sequence>MADLNNAQPTPPAESEAKLRRAEEESRKLDSPARTNESTVQPDKPPDDILEGFHGG</sequence>
<keyword evidence="3" id="KW-1185">Reference proteome</keyword>
<dbReference type="AlphaFoldDB" id="A0A934TRT0"/>
<protein>
    <submittedName>
        <fullName evidence="2">Uncharacterized protein</fullName>
    </submittedName>
</protein>
<evidence type="ECO:0000256" key="1">
    <source>
        <dbReference type="SAM" id="MobiDB-lite"/>
    </source>
</evidence>
<name>A0A934TRT0_9BURK</name>
<reference evidence="2" key="1">
    <citation type="journal article" date="2012" name="J. Microbiol. Biotechnol.">
        <title>Ramlibacter ginsenosidimutans sp. nov., with ginsenoside-converting activity.</title>
        <authorList>
            <person name="Wang L."/>
            <person name="An D.S."/>
            <person name="Kim S.G."/>
            <person name="Jin F.X."/>
            <person name="Kim S.C."/>
            <person name="Lee S.T."/>
            <person name="Im W.T."/>
        </authorList>
    </citation>
    <scope>NUCLEOTIDE SEQUENCE</scope>
    <source>
        <strain evidence="2">KACC 17527</strain>
    </source>
</reference>
<comment type="caution">
    <text evidence="2">The sequence shown here is derived from an EMBL/GenBank/DDBJ whole genome shotgun (WGS) entry which is preliminary data.</text>
</comment>
<evidence type="ECO:0000313" key="2">
    <source>
        <dbReference type="EMBL" id="MBK6006133.1"/>
    </source>
</evidence>
<gene>
    <name evidence="2" type="ORF">JJB11_08490</name>
</gene>
<evidence type="ECO:0000313" key="3">
    <source>
        <dbReference type="Proteomes" id="UP000630528"/>
    </source>
</evidence>
<feature type="region of interest" description="Disordered" evidence="1">
    <location>
        <begin position="1"/>
        <end position="56"/>
    </location>
</feature>